<dbReference type="Pfam" id="PF05168">
    <property type="entry name" value="HEPN"/>
    <property type="match status" value="1"/>
</dbReference>
<dbReference type="EMBL" id="JELY01003605">
    <property type="protein sequence ID" value="KYF47577.1"/>
    <property type="molecule type" value="Genomic_DNA"/>
</dbReference>
<feature type="domain" description="HEPN" evidence="2">
    <location>
        <begin position="8"/>
        <end position="69"/>
    </location>
</feature>
<gene>
    <name evidence="3" type="ORF">BE08_26585</name>
</gene>
<evidence type="ECO:0000259" key="2">
    <source>
        <dbReference type="Pfam" id="PF05168"/>
    </source>
</evidence>
<sequence>MKDDFRCTAETFMADACTLHGSGRYRNACYLAGYVVECTLKALIEASGRGAAAHTHDLLSLRERLAQLSLVAGQSVAKYGDPLQFAPTITRRRPPPPSSGGRTKHFCDWDPGHRYDGSRWGDPAKSSAYVAEAERAIAILNQLLLDGGIR</sequence>
<evidence type="ECO:0000313" key="4">
    <source>
        <dbReference type="Proteomes" id="UP000075420"/>
    </source>
</evidence>
<dbReference type="SUPFAM" id="SSF81593">
    <property type="entry name" value="Nucleotidyltransferase substrate binding subunit/domain"/>
    <property type="match status" value="1"/>
</dbReference>
<accession>A0A150NZW0</accession>
<feature type="region of interest" description="Disordered" evidence="1">
    <location>
        <begin position="86"/>
        <end position="106"/>
    </location>
</feature>
<dbReference type="Gene3D" id="1.20.120.330">
    <property type="entry name" value="Nucleotidyltransferases domain 2"/>
    <property type="match status" value="1"/>
</dbReference>
<evidence type="ECO:0000256" key="1">
    <source>
        <dbReference type="SAM" id="MobiDB-lite"/>
    </source>
</evidence>
<evidence type="ECO:0000313" key="3">
    <source>
        <dbReference type="EMBL" id="KYF47577.1"/>
    </source>
</evidence>
<organism evidence="3 4">
    <name type="scientific">Sorangium cellulosum</name>
    <name type="common">Polyangium cellulosum</name>
    <dbReference type="NCBI Taxonomy" id="56"/>
    <lineage>
        <taxon>Bacteria</taxon>
        <taxon>Pseudomonadati</taxon>
        <taxon>Myxococcota</taxon>
        <taxon>Polyangia</taxon>
        <taxon>Polyangiales</taxon>
        <taxon>Polyangiaceae</taxon>
        <taxon>Sorangium</taxon>
    </lineage>
</organism>
<comment type="caution">
    <text evidence="3">The sequence shown here is derived from an EMBL/GenBank/DDBJ whole genome shotgun (WGS) entry which is preliminary data.</text>
</comment>
<name>A0A150NZW0_SORCE</name>
<protein>
    <recommendedName>
        <fullName evidence="2">HEPN domain-containing protein</fullName>
    </recommendedName>
</protein>
<reference evidence="3 4" key="1">
    <citation type="submission" date="2014-02" db="EMBL/GenBank/DDBJ databases">
        <title>The small core and large imbalanced accessory genome model reveals a collaborative survival strategy of Sorangium cellulosum strains in nature.</title>
        <authorList>
            <person name="Han K."/>
            <person name="Peng R."/>
            <person name="Blom J."/>
            <person name="Li Y.-Z."/>
        </authorList>
    </citation>
    <scope>NUCLEOTIDE SEQUENCE [LARGE SCALE GENOMIC DNA]</scope>
    <source>
        <strain evidence="3 4">So0157-25</strain>
    </source>
</reference>
<dbReference type="AlphaFoldDB" id="A0A150NZW0"/>
<dbReference type="InterPro" id="IPR007842">
    <property type="entry name" value="HEPN_dom"/>
</dbReference>
<proteinExistence type="predicted"/>
<dbReference type="Proteomes" id="UP000075420">
    <property type="component" value="Unassembled WGS sequence"/>
</dbReference>